<reference evidence="13 14" key="1">
    <citation type="submission" date="2024-03" db="EMBL/GenBank/DDBJ databases">
        <title>The genome assembly and annotation of the cricket Gryllus longicercus Weissman &amp; Gray.</title>
        <authorList>
            <person name="Szrajer S."/>
            <person name="Gray D."/>
            <person name="Ylla G."/>
        </authorList>
    </citation>
    <scope>NUCLEOTIDE SEQUENCE [LARGE SCALE GENOMIC DNA]</scope>
    <source>
        <strain evidence="13">DAG 2021-001</strain>
        <tissue evidence="13">Whole body minus gut</tissue>
    </source>
</reference>
<evidence type="ECO:0000256" key="11">
    <source>
        <dbReference type="SAM" id="MobiDB-lite"/>
    </source>
</evidence>
<keyword evidence="5" id="KW-0560">Oxidoreductase</keyword>
<comment type="pathway">
    <text evidence="2">Lipid metabolism; fatty acid beta-oxidation.</text>
</comment>
<dbReference type="GO" id="GO:0016491">
    <property type="term" value="F:oxidoreductase activity"/>
    <property type="evidence" value="ECO:0007669"/>
    <property type="project" value="UniProtKB-KW"/>
</dbReference>
<dbReference type="GO" id="GO:0018812">
    <property type="term" value="F:3-hydroxyacyl-CoA dehydratase activity"/>
    <property type="evidence" value="ECO:0007669"/>
    <property type="project" value="UniProtKB-ARBA"/>
</dbReference>
<dbReference type="Gene3D" id="3.10.129.10">
    <property type="entry name" value="Hotdog Thioesterase"/>
    <property type="match status" value="1"/>
</dbReference>
<dbReference type="Gene3D" id="3.30.1050.10">
    <property type="entry name" value="SCP2 sterol-binding domain"/>
    <property type="match status" value="1"/>
</dbReference>
<evidence type="ECO:0000256" key="7">
    <source>
        <dbReference type="ARBA" id="ARBA00023140"/>
    </source>
</evidence>
<evidence type="ECO:0000256" key="8">
    <source>
        <dbReference type="ARBA" id="ARBA00023235"/>
    </source>
</evidence>
<organism evidence="13 14">
    <name type="scientific">Gryllus longicercus</name>
    <dbReference type="NCBI Taxonomy" id="2509291"/>
    <lineage>
        <taxon>Eukaryota</taxon>
        <taxon>Metazoa</taxon>
        <taxon>Ecdysozoa</taxon>
        <taxon>Arthropoda</taxon>
        <taxon>Hexapoda</taxon>
        <taxon>Insecta</taxon>
        <taxon>Pterygota</taxon>
        <taxon>Neoptera</taxon>
        <taxon>Polyneoptera</taxon>
        <taxon>Orthoptera</taxon>
        <taxon>Ensifera</taxon>
        <taxon>Gryllidea</taxon>
        <taxon>Grylloidea</taxon>
        <taxon>Gryllidae</taxon>
        <taxon>Gryllinae</taxon>
        <taxon>Gryllus</taxon>
    </lineage>
</organism>
<protein>
    <recommendedName>
        <fullName evidence="10">Peroxisomal multifunctional enzyme type 2</fullName>
    </recommendedName>
</protein>
<dbReference type="GO" id="GO:0005777">
    <property type="term" value="C:peroxisome"/>
    <property type="evidence" value="ECO:0007669"/>
    <property type="project" value="UniProtKB-SubCell"/>
</dbReference>
<dbReference type="InterPro" id="IPR029069">
    <property type="entry name" value="HotDog_dom_sf"/>
</dbReference>
<dbReference type="PROSITE" id="PS00061">
    <property type="entry name" value="ADH_SHORT"/>
    <property type="match status" value="1"/>
</dbReference>
<dbReference type="FunFam" id="3.10.129.10:FF:000013">
    <property type="entry name" value="Peroxisomal multifunctional enzyme type 2"/>
    <property type="match status" value="1"/>
</dbReference>
<accession>A0AAN9YXG5</accession>
<dbReference type="InterPro" id="IPR057326">
    <property type="entry name" value="KR_dom"/>
</dbReference>
<dbReference type="InterPro" id="IPR002347">
    <property type="entry name" value="SDR_fam"/>
</dbReference>
<dbReference type="InterPro" id="IPR002539">
    <property type="entry name" value="MaoC-like_dom"/>
</dbReference>
<dbReference type="Pfam" id="PF22622">
    <property type="entry name" value="MFE-2_hydrat-2_N"/>
    <property type="match status" value="1"/>
</dbReference>
<keyword evidence="4" id="KW-0276">Fatty acid metabolism</keyword>
<evidence type="ECO:0000313" key="13">
    <source>
        <dbReference type="EMBL" id="KAK7788554.1"/>
    </source>
</evidence>
<dbReference type="CDD" id="cd05353">
    <property type="entry name" value="hydroxyacyl-CoA-like_DH_SDR_c-like"/>
    <property type="match status" value="1"/>
</dbReference>
<evidence type="ECO:0000256" key="2">
    <source>
        <dbReference type="ARBA" id="ARBA00005005"/>
    </source>
</evidence>
<evidence type="ECO:0000256" key="4">
    <source>
        <dbReference type="ARBA" id="ARBA00022832"/>
    </source>
</evidence>
<dbReference type="SUPFAM" id="SSF54637">
    <property type="entry name" value="Thioesterase/thiol ester dehydrase-isomerase"/>
    <property type="match status" value="2"/>
</dbReference>
<dbReference type="PANTHER" id="PTHR45024:SF2">
    <property type="entry name" value="SCP2 DOMAIN-CONTAINING PROTEIN"/>
    <property type="match status" value="1"/>
</dbReference>
<keyword evidence="14" id="KW-1185">Reference proteome</keyword>
<dbReference type="InterPro" id="IPR051687">
    <property type="entry name" value="Peroxisomal_Beta-Oxidation"/>
</dbReference>
<dbReference type="InterPro" id="IPR036291">
    <property type="entry name" value="NAD(P)-bd_dom_sf"/>
</dbReference>
<dbReference type="GO" id="GO:0016853">
    <property type="term" value="F:isomerase activity"/>
    <property type="evidence" value="ECO:0007669"/>
    <property type="project" value="UniProtKB-KW"/>
</dbReference>
<dbReference type="SUPFAM" id="SSF51735">
    <property type="entry name" value="NAD(P)-binding Rossmann-fold domains"/>
    <property type="match status" value="1"/>
</dbReference>
<evidence type="ECO:0000259" key="12">
    <source>
        <dbReference type="SMART" id="SM00822"/>
    </source>
</evidence>
<dbReference type="SMART" id="SM00822">
    <property type="entry name" value="PKS_KR"/>
    <property type="match status" value="1"/>
</dbReference>
<feature type="region of interest" description="Disordered" evidence="11">
    <location>
        <begin position="460"/>
        <end position="480"/>
    </location>
</feature>
<comment type="subcellular location">
    <subcellularLocation>
        <location evidence="1">Peroxisome</location>
    </subcellularLocation>
</comment>
<keyword evidence="7" id="KW-0576">Peroxisome</keyword>
<dbReference type="Pfam" id="PF00106">
    <property type="entry name" value="adh_short"/>
    <property type="match status" value="1"/>
</dbReference>
<proteinExistence type="inferred from homology"/>
<dbReference type="Pfam" id="PF01575">
    <property type="entry name" value="MaoC_dehydratas"/>
    <property type="match status" value="1"/>
</dbReference>
<keyword evidence="9" id="KW-0456">Lyase</keyword>
<name>A0AAN9YXG5_9ORTH</name>
<evidence type="ECO:0000256" key="5">
    <source>
        <dbReference type="ARBA" id="ARBA00023002"/>
    </source>
</evidence>
<comment type="similarity">
    <text evidence="3">Belongs to the short-chain dehydrogenases/reductases (SDR) family.</text>
</comment>
<dbReference type="Proteomes" id="UP001378592">
    <property type="component" value="Unassembled WGS sequence"/>
</dbReference>
<evidence type="ECO:0000256" key="6">
    <source>
        <dbReference type="ARBA" id="ARBA00023098"/>
    </source>
</evidence>
<dbReference type="EMBL" id="JAZDUA010001027">
    <property type="protein sequence ID" value="KAK7788554.1"/>
    <property type="molecule type" value="Genomic_DNA"/>
</dbReference>
<dbReference type="PRINTS" id="PR00081">
    <property type="entry name" value="GDHRDH"/>
</dbReference>
<evidence type="ECO:0000256" key="9">
    <source>
        <dbReference type="ARBA" id="ARBA00023239"/>
    </source>
</evidence>
<keyword evidence="8" id="KW-0413">Isomerase</keyword>
<dbReference type="GO" id="GO:0006631">
    <property type="term" value="P:fatty acid metabolic process"/>
    <property type="evidence" value="ECO:0007669"/>
    <property type="project" value="UniProtKB-KW"/>
</dbReference>
<dbReference type="FunFam" id="3.30.1050.10:FF:000001">
    <property type="entry name" value="Putative Non-specific lipid-transfer protein"/>
    <property type="match status" value="1"/>
</dbReference>
<dbReference type="InterPro" id="IPR036527">
    <property type="entry name" value="SCP2_sterol-bd_dom_sf"/>
</dbReference>
<dbReference type="CDD" id="cd03448">
    <property type="entry name" value="HDE_HSD"/>
    <property type="match status" value="1"/>
</dbReference>
<comment type="caution">
    <text evidence="13">The sequence shown here is derived from an EMBL/GenBank/DDBJ whole genome shotgun (WGS) entry which is preliminary data.</text>
</comment>
<dbReference type="InterPro" id="IPR054357">
    <property type="entry name" value="MFE-2_N"/>
</dbReference>
<sequence length="719" mass="77559">MVGELRFDGRVVVVTGAGAGLGRAYALLFGEKGASVVVNDLGGGRHGEGSSTRAADVVVNEIRSRGGKAVADYNSVEDGEKIIQTALENFGRIDVVVNNAGILRDKSFPRISDTDWDLIQRVHLKGTFKTTQAAWPHFKNQNFGRIIVTASNSGLYGNYGQANYSAAKMAVVGLSNTLAIEGQKNNIHCNVIVPTAASRLTEDILPPEFFAELKPELIAPVVVWLCHESCEENGSIIESAAGWAGKCHLVRSQGSLLRSKITDSVSPENVQSKWDKVTDMSNAVRLESIQEASGALMTALEDLKSGNQDTPDQNTVVEKFSFTNRDLILYALGVGATVESSGDLRFLYENDEQFAALPTYFIIPGLLASMGSNLFENVVPGKQVDLSNVLHGEQFLEILEPLPLSGTVTTSCNVVDVLDKGSGAAVIVNMDTYNEAGEKIAFQQMTAFLVGAGGFGGKRNSDKAMATAEPPSRRPDVSVKQKTSVDQAALYRLSGDVNPIHIDPNMAALGGFSKPILHGLCSLGFATRHVLNHYTSGDPSKFKVIKARFAKPVIPGQTLQTDMWQEGARIHFEARVVETGTKVINGGYVDLVDVPSPTRNLVSASDLVSKAVFDAIQVRLESNIEKYKKINGVFVYQITKGGKVAATWTVDLKNGKMYEGDPKGVKADTTLTVDDQDMVDIATGKINPQVAFMKGKLKVKGNIMLTQKLQSLMKEESKL</sequence>
<dbReference type="FunFam" id="3.40.50.720:FF:000185">
    <property type="entry name" value="peroxisomal multifunctional enzyme type 2"/>
    <property type="match status" value="1"/>
</dbReference>
<dbReference type="PRINTS" id="PR00080">
    <property type="entry name" value="SDRFAMILY"/>
</dbReference>
<evidence type="ECO:0000313" key="14">
    <source>
        <dbReference type="Proteomes" id="UP001378592"/>
    </source>
</evidence>
<dbReference type="AlphaFoldDB" id="A0AAN9YXG5"/>
<dbReference type="SUPFAM" id="SSF55718">
    <property type="entry name" value="SCP-like"/>
    <property type="match status" value="1"/>
</dbReference>
<evidence type="ECO:0000256" key="3">
    <source>
        <dbReference type="ARBA" id="ARBA00006484"/>
    </source>
</evidence>
<keyword evidence="6" id="KW-0443">Lipid metabolism</keyword>
<dbReference type="Gene3D" id="3.40.50.720">
    <property type="entry name" value="NAD(P)-binding Rossmann-like Domain"/>
    <property type="match status" value="1"/>
</dbReference>
<gene>
    <name evidence="13" type="ORF">R5R35_011744</name>
</gene>
<dbReference type="InterPro" id="IPR003033">
    <property type="entry name" value="SCP2_sterol-bd_dom"/>
</dbReference>
<dbReference type="PANTHER" id="PTHR45024">
    <property type="entry name" value="DEHYDROGENASES, SHORT CHAIN"/>
    <property type="match status" value="1"/>
</dbReference>
<evidence type="ECO:0000256" key="10">
    <source>
        <dbReference type="ARBA" id="ARBA00073497"/>
    </source>
</evidence>
<dbReference type="Gene3D" id="1.10.287.4290">
    <property type="match status" value="1"/>
</dbReference>
<feature type="domain" description="Ketoreductase" evidence="12">
    <location>
        <begin position="10"/>
        <end position="203"/>
    </location>
</feature>
<dbReference type="InterPro" id="IPR020904">
    <property type="entry name" value="Sc_DH/Rdtase_CS"/>
</dbReference>
<evidence type="ECO:0000256" key="1">
    <source>
        <dbReference type="ARBA" id="ARBA00004275"/>
    </source>
</evidence>
<dbReference type="Pfam" id="PF02036">
    <property type="entry name" value="SCP2"/>
    <property type="match status" value="1"/>
</dbReference>